<keyword evidence="1" id="KW-0863">Zinc-finger</keyword>
<comment type="caution">
    <text evidence="3">The sequence shown here is derived from an EMBL/GenBank/DDBJ whole genome shotgun (WGS) entry which is preliminary data.</text>
</comment>
<evidence type="ECO:0000313" key="4">
    <source>
        <dbReference type="Proteomes" id="UP001341840"/>
    </source>
</evidence>
<evidence type="ECO:0000256" key="1">
    <source>
        <dbReference type="PROSITE-ProRule" id="PRU00047"/>
    </source>
</evidence>
<evidence type="ECO:0000313" key="3">
    <source>
        <dbReference type="EMBL" id="MED6105884.1"/>
    </source>
</evidence>
<accession>A0ABU6Q1R9</accession>
<dbReference type="PROSITE" id="PS50158">
    <property type="entry name" value="ZF_CCHC"/>
    <property type="match status" value="1"/>
</dbReference>
<reference evidence="3 4" key="1">
    <citation type="journal article" date="2023" name="Plants (Basel)">
        <title>Bridging the Gap: Combining Genomics and Transcriptomics Approaches to Understand Stylosanthes scabra, an Orphan Legume from the Brazilian Caatinga.</title>
        <authorList>
            <person name="Ferreira-Neto J.R.C."/>
            <person name="da Silva M.D."/>
            <person name="Binneck E."/>
            <person name="de Melo N.F."/>
            <person name="da Silva R.H."/>
            <person name="de Melo A.L.T.M."/>
            <person name="Pandolfi V."/>
            <person name="Bustamante F.O."/>
            <person name="Brasileiro-Vidal A.C."/>
            <person name="Benko-Iseppon A.M."/>
        </authorList>
    </citation>
    <scope>NUCLEOTIDE SEQUENCE [LARGE SCALE GENOMIC DNA]</scope>
    <source>
        <tissue evidence="3">Leaves</tissue>
    </source>
</reference>
<gene>
    <name evidence="3" type="ORF">PIB30_000012</name>
</gene>
<evidence type="ECO:0000259" key="2">
    <source>
        <dbReference type="PROSITE" id="PS50158"/>
    </source>
</evidence>
<keyword evidence="4" id="KW-1185">Reference proteome</keyword>
<dbReference type="InterPro" id="IPR001878">
    <property type="entry name" value="Znf_CCHC"/>
</dbReference>
<proteinExistence type="predicted"/>
<feature type="domain" description="CCHC-type" evidence="2">
    <location>
        <begin position="58"/>
        <end position="72"/>
    </location>
</feature>
<sequence length="88" mass="10022">MATNDPSEEYWTTTKYLKTDPPVIKQPIGRPKVHARKRDLAEVLIEGNELKKTFRVTCSKCGEKGHNYKTCKGAPANNNPRHTARKKK</sequence>
<dbReference type="EMBL" id="JASCZI010000001">
    <property type="protein sequence ID" value="MED6105884.1"/>
    <property type="molecule type" value="Genomic_DNA"/>
</dbReference>
<keyword evidence="1" id="KW-0862">Zinc</keyword>
<keyword evidence="1" id="KW-0479">Metal-binding</keyword>
<protein>
    <recommendedName>
        <fullName evidence="2">CCHC-type domain-containing protein</fullName>
    </recommendedName>
</protein>
<name>A0ABU6Q1R9_9FABA</name>
<organism evidence="3 4">
    <name type="scientific">Stylosanthes scabra</name>
    <dbReference type="NCBI Taxonomy" id="79078"/>
    <lineage>
        <taxon>Eukaryota</taxon>
        <taxon>Viridiplantae</taxon>
        <taxon>Streptophyta</taxon>
        <taxon>Embryophyta</taxon>
        <taxon>Tracheophyta</taxon>
        <taxon>Spermatophyta</taxon>
        <taxon>Magnoliopsida</taxon>
        <taxon>eudicotyledons</taxon>
        <taxon>Gunneridae</taxon>
        <taxon>Pentapetalae</taxon>
        <taxon>rosids</taxon>
        <taxon>fabids</taxon>
        <taxon>Fabales</taxon>
        <taxon>Fabaceae</taxon>
        <taxon>Papilionoideae</taxon>
        <taxon>50 kb inversion clade</taxon>
        <taxon>dalbergioids sensu lato</taxon>
        <taxon>Dalbergieae</taxon>
        <taxon>Pterocarpus clade</taxon>
        <taxon>Stylosanthes</taxon>
    </lineage>
</organism>
<dbReference type="Proteomes" id="UP001341840">
    <property type="component" value="Unassembled WGS sequence"/>
</dbReference>